<dbReference type="PANTHER" id="PTHR35126">
    <property type="entry name" value="SLR0598 PROTEIN"/>
    <property type="match status" value="1"/>
</dbReference>
<gene>
    <name evidence="1" type="ORF">FVE85_5577</name>
</gene>
<dbReference type="InterPro" id="IPR021420">
    <property type="entry name" value="DUF3067"/>
</dbReference>
<keyword evidence="2" id="KW-1185">Reference proteome</keyword>
<evidence type="ECO:0000313" key="1">
    <source>
        <dbReference type="EMBL" id="KAA8497992.1"/>
    </source>
</evidence>
<dbReference type="AlphaFoldDB" id="A0A5J4Z4B0"/>
<name>A0A5J4Z4B0_PORPP</name>
<reference evidence="2" key="1">
    <citation type="journal article" date="2019" name="Nat. Commun.">
        <title>Expansion of phycobilisome linker gene families in mesophilic red algae.</title>
        <authorList>
            <person name="Lee J."/>
            <person name="Kim D."/>
            <person name="Bhattacharya D."/>
            <person name="Yoon H.S."/>
        </authorList>
    </citation>
    <scope>NUCLEOTIDE SEQUENCE [LARGE SCALE GENOMIC DNA]</scope>
    <source>
        <strain evidence="2">CCMP 1328</strain>
    </source>
</reference>
<proteinExistence type="predicted"/>
<protein>
    <submittedName>
        <fullName evidence="1">Uncharacterized protein</fullName>
    </submittedName>
</protein>
<evidence type="ECO:0000313" key="2">
    <source>
        <dbReference type="Proteomes" id="UP000324585"/>
    </source>
</evidence>
<dbReference type="PANTHER" id="PTHR35126:SF1">
    <property type="entry name" value="DUF3067 DOMAIN-CONTAINING PROTEIN"/>
    <property type="match status" value="1"/>
</dbReference>
<dbReference type="Gene3D" id="3.30.428.40">
    <property type="entry name" value="Protein of unknown function DUF3067"/>
    <property type="match status" value="1"/>
</dbReference>
<comment type="caution">
    <text evidence="1">The sequence shown here is derived from an EMBL/GenBank/DDBJ whole genome shotgun (WGS) entry which is preliminary data.</text>
</comment>
<dbReference type="Pfam" id="PF11267">
    <property type="entry name" value="DUF3067"/>
    <property type="match status" value="1"/>
</dbReference>
<sequence>MAYIGVSGVSGGGGRLRAQSAWCGRAHAREDGLDARRQRRSGVARLQMVAEKGRQIEDVQPTELAVEVRQLKFGGKRKYVGTELYSELLKIYVMQKNGAKSKENEKSLWDPFDPEDGEFAGGADGAKNPCNSDNPPEYCKIDDFDFMSEDDNQDDMTKSFTAYMQRVSDYLEVPRDMKDRQLSGAELAELCWRKYGYYHDVSMLQAQPFGESDRQVAVNIYGPFLGMKDFPMTERQYLEKLDALCARLMAFDQAWYVRSFFLEPIYPRRGLPSTPRADTSITIRLNESPTWKYVPKDLVDQFFVY</sequence>
<dbReference type="EMBL" id="VRMN01000001">
    <property type="protein sequence ID" value="KAA8497992.1"/>
    <property type="molecule type" value="Genomic_DNA"/>
</dbReference>
<dbReference type="Proteomes" id="UP000324585">
    <property type="component" value="Unassembled WGS sequence"/>
</dbReference>
<dbReference type="OrthoDB" id="5234at2759"/>
<accession>A0A5J4Z4B0</accession>
<organism evidence="1 2">
    <name type="scientific">Porphyridium purpureum</name>
    <name type="common">Red alga</name>
    <name type="synonym">Porphyridium cruentum</name>
    <dbReference type="NCBI Taxonomy" id="35688"/>
    <lineage>
        <taxon>Eukaryota</taxon>
        <taxon>Rhodophyta</taxon>
        <taxon>Bangiophyceae</taxon>
        <taxon>Porphyridiales</taxon>
        <taxon>Porphyridiaceae</taxon>
        <taxon>Porphyridium</taxon>
    </lineage>
</organism>